<feature type="domain" description="AMP-binding enzyme C-terminal" evidence="4">
    <location>
        <begin position="465"/>
        <end position="552"/>
    </location>
</feature>
<dbReference type="Gene3D" id="3.30.300.30">
    <property type="match status" value="1"/>
</dbReference>
<name>A0A0D2DIM0_9EURO</name>
<dbReference type="GO" id="GO:0016405">
    <property type="term" value="F:CoA-ligase activity"/>
    <property type="evidence" value="ECO:0007669"/>
    <property type="project" value="TreeGrafter"/>
</dbReference>
<keyword evidence="6" id="KW-1185">Reference proteome</keyword>
<gene>
    <name evidence="5" type="ORF">PV04_10408</name>
</gene>
<dbReference type="Pfam" id="PF00501">
    <property type="entry name" value="AMP-binding"/>
    <property type="match status" value="1"/>
</dbReference>
<sequence length="577" mass="63232">MAIANSPFPWLDLPEKDLFSFIFHRDDRPFPERHPIFQDAYTDCTYTYGDIKRQALDFGAGLKARFDWKKGDVMALFAANDIDSPGVILGTLWAGGVVTPANPGYTVRELAHQLKDSGARAIATQYPYLGTVREACKTVGIAEDCIMLVGQHRDPAGRVQHYTSVRNISGATRYRQTKISPKTDVAFLVYSSGTTGKPKGVRLSHYNLTSNVSQLQPGEQYCLTWDGSRTVGDIPLPRPGAGGDKILASLPFFHIYGLTTTIFSPLYSGTTTVVLARFEIETWCSLVQKHSITFSYIVPPIVLLLCKHPAVSSYDLSSIRMTNSGAAPLSREMVESCFKRTGIRVKQGYGLSETSPTAFNQPWEDWNVTVGSVGQVLSNMEAKICVPSRDAAPLPFGTVGELHVRGPNIFMGYHNAPAATAECLSPTGWFRTGDVGYLDPKGNLFITDRVKELIKYKGFQVAPAELEGYLQEHPFVQDCGVVGIHSAALGTEVPRAYVVPKGGLAALAGGADEERRQAQAIVTWLNGRVANHKKLRGGVKFVAEIPKNASGKILRRIMKEWAKDEVMSESQALRAKL</sequence>
<dbReference type="HOGENOM" id="CLU_000022_59_2_1"/>
<reference evidence="5 6" key="1">
    <citation type="submission" date="2015-01" db="EMBL/GenBank/DDBJ databases">
        <title>The Genome Sequence of Capronia semiimmersa CBS27337.</title>
        <authorList>
            <consortium name="The Broad Institute Genomics Platform"/>
            <person name="Cuomo C."/>
            <person name="de Hoog S."/>
            <person name="Gorbushina A."/>
            <person name="Stielow B."/>
            <person name="Teixiera M."/>
            <person name="Abouelleil A."/>
            <person name="Chapman S.B."/>
            <person name="Priest M."/>
            <person name="Young S.K."/>
            <person name="Wortman J."/>
            <person name="Nusbaum C."/>
            <person name="Birren B."/>
        </authorList>
    </citation>
    <scope>NUCLEOTIDE SEQUENCE [LARGE SCALE GENOMIC DNA]</scope>
    <source>
        <strain evidence="5 6">CBS 27337</strain>
    </source>
</reference>
<dbReference type="InterPro" id="IPR025110">
    <property type="entry name" value="AMP-bd_C"/>
</dbReference>
<dbReference type="AlphaFoldDB" id="A0A0D2DIM0"/>
<dbReference type="PANTHER" id="PTHR24096:SF149">
    <property type="entry name" value="AMP-BINDING DOMAIN-CONTAINING PROTEIN-RELATED"/>
    <property type="match status" value="1"/>
</dbReference>
<proteinExistence type="inferred from homology"/>
<dbReference type="Proteomes" id="UP000054266">
    <property type="component" value="Unassembled WGS sequence"/>
</dbReference>
<dbReference type="InterPro" id="IPR045851">
    <property type="entry name" value="AMP-bd_C_sf"/>
</dbReference>
<evidence type="ECO:0000313" key="5">
    <source>
        <dbReference type="EMBL" id="KIW62212.1"/>
    </source>
</evidence>
<organism evidence="5 6">
    <name type="scientific">Phialophora macrospora</name>
    <dbReference type="NCBI Taxonomy" id="1851006"/>
    <lineage>
        <taxon>Eukaryota</taxon>
        <taxon>Fungi</taxon>
        <taxon>Dikarya</taxon>
        <taxon>Ascomycota</taxon>
        <taxon>Pezizomycotina</taxon>
        <taxon>Eurotiomycetes</taxon>
        <taxon>Chaetothyriomycetidae</taxon>
        <taxon>Chaetothyriales</taxon>
        <taxon>Herpotrichiellaceae</taxon>
        <taxon>Phialophora</taxon>
    </lineage>
</organism>
<dbReference type="Pfam" id="PF13193">
    <property type="entry name" value="AMP-binding_C"/>
    <property type="match status" value="1"/>
</dbReference>
<evidence type="ECO:0000259" key="4">
    <source>
        <dbReference type="Pfam" id="PF13193"/>
    </source>
</evidence>
<dbReference type="PANTHER" id="PTHR24096">
    <property type="entry name" value="LONG-CHAIN-FATTY-ACID--COA LIGASE"/>
    <property type="match status" value="1"/>
</dbReference>
<dbReference type="STRING" id="5601.A0A0D2DIM0"/>
<dbReference type="Gene3D" id="3.40.50.12780">
    <property type="entry name" value="N-terminal domain of ligase-like"/>
    <property type="match status" value="1"/>
</dbReference>
<dbReference type="PROSITE" id="PS00455">
    <property type="entry name" value="AMP_BINDING"/>
    <property type="match status" value="1"/>
</dbReference>
<keyword evidence="2" id="KW-0436">Ligase</keyword>
<evidence type="ECO:0000259" key="3">
    <source>
        <dbReference type="Pfam" id="PF00501"/>
    </source>
</evidence>
<dbReference type="InterPro" id="IPR000873">
    <property type="entry name" value="AMP-dep_synth/lig_dom"/>
</dbReference>
<dbReference type="EMBL" id="KN846963">
    <property type="protein sequence ID" value="KIW62212.1"/>
    <property type="molecule type" value="Genomic_DNA"/>
</dbReference>
<comment type="similarity">
    <text evidence="1">Belongs to the ATP-dependent AMP-binding enzyme family.</text>
</comment>
<evidence type="ECO:0008006" key="7">
    <source>
        <dbReference type="Google" id="ProtNLM"/>
    </source>
</evidence>
<accession>A0A0D2DIM0</accession>
<dbReference type="CDD" id="cd05911">
    <property type="entry name" value="Firefly_Luc_like"/>
    <property type="match status" value="1"/>
</dbReference>
<protein>
    <recommendedName>
        <fullName evidence="7">AMP-dependent synthetase/ligase domain-containing protein</fullName>
    </recommendedName>
</protein>
<dbReference type="SUPFAM" id="SSF56801">
    <property type="entry name" value="Acetyl-CoA synthetase-like"/>
    <property type="match status" value="1"/>
</dbReference>
<evidence type="ECO:0000313" key="6">
    <source>
        <dbReference type="Proteomes" id="UP000054266"/>
    </source>
</evidence>
<evidence type="ECO:0000256" key="1">
    <source>
        <dbReference type="ARBA" id="ARBA00006432"/>
    </source>
</evidence>
<dbReference type="InterPro" id="IPR042099">
    <property type="entry name" value="ANL_N_sf"/>
</dbReference>
<dbReference type="InterPro" id="IPR020845">
    <property type="entry name" value="AMP-binding_CS"/>
</dbReference>
<evidence type="ECO:0000256" key="2">
    <source>
        <dbReference type="ARBA" id="ARBA00022598"/>
    </source>
</evidence>
<feature type="domain" description="AMP-dependent synthetase/ligase" evidence="3">
    <location>
        <begin position="33"/>
        <end position="414"/>
    </location>
</feature>